<name>I3IN50_9BACT</name>
<dbReference type="STRING" id="247490.KSU1_C1549"/>
<evidence type="ECO:0000313" key="2">
    <source>
        <dbReference type="EMBL" id="GAB63145.1"/>
    </source>
</evidence>
<dbReference type="EMBL" id="BAFH01000003">
    <property type="protein sequence ID" value="GAB63145.1"/>
    <property type="molecule type" value="Genomic_DNA"/>
</dbReference>
<accession>I3IN50</accession>
<protein>
    <recommendedName>
        <fullName evidence="4">Positive regulator of sigma E activity</fullName>
    </recommendedName>
</protein>
<evidence type="ECO:0000256" key="1">
    <source>
        <dbReference type="SAM" id="Phobius"/>
    </source>
</evidence>
<comment type="caution">
    <text evidence="2">The sequence shown here is derived from an EMBL/GenBank/DDBJ whole genome shotgun (WGS) entry which is preliminary data.</text>
</comment>
<dbReference type="Proteomes" id="UP000002985">
    <property type="component" value="Unassembled WGS sequence"/>
</dbReference>
<keyword evidence="1" id="KW-1133">Transmembrane helix</keyword>
<keyword evidence="3" id="KW-1185">Reference proteome</keyword>
<organism evidence="2 3">
    <name type="scientific">Candidatus Jettenia caeni</name>
    <dbReference type="NCBI Taxonomy" id="247490"/>
    <lineage>
        <taxon>Bacteria</taxon>
        <taxon>Pseudomonadati</taxon>
        <taxon>Planctomycetota</taxon>
        <taxon>Candidatus Brocadiia</taxon>
        <taxon>Candidatus Brocadiales</taxon>
        <taxon>Candidatus Brocadiaceae</taxon>
        <taxon>Candidatus Jettenia</taxon>
    </lineage>
</organism>
<feature type="transmembrane region" description="Helical" evidence="1">
    <location>
        <begin position="102"/>
        <end position="118"/>
    </location>
</feature>
<keyword evidence="1" id="KW-0472">Membrane</keyword>
<gene>
    <name evidence="2" type="ORF">KSU1_C1549</name>
</gene>
<sequence length="135" mass="15037">MEIRGKIVSIHGNSAEVCIILENKACGSCSTCPKKMGIQDMVQVAVVEGVQVGQEVVLRSNKNWFTKNTWIIIVITFVLGLIIIETISMVISFGAYRKNIDILGASIVTVIVSIIVWLKRPQYLFRIELTKRGKT</sequence>
<dbReference type="AlphaFoldDB" id="I3IN50"/>
<evidence type="ECO:0000313" key="3">
    <source>
        <dbReference type="Proteomes" id="UP000002985"/>
    </source>
</evidence>
<dbReference type="Pfam" id="PF04246">
    <property type="entry name" value="RseC_MucC"/>
    <property type="match status" value="1"/>
</dbReference>
<dbReference type="OrthoDB" id="283448at2"/>
<evidence type="ECO:0008006" key="4">
    <source>
        <dbReference type="Google" id="ProtNLM"/>
    </source>
</evidence>
<feature type="transmembrane region" description="Helical" evidence="1">
    <location>
        <begin position="69"/>
        <end position="96"/>
    </location>
</feature>
<proteinExistence type="predicted"/>
<reference evidence="2 3" key="1">
    <citation type="journal article" date="2012" name="FEBS Lett.">
        <title>Anammox organism KSU-1 expresses a NirK-type copper-containing nitrite reductase instead of a NirS-type with cytochrome cd1.</title>
        <authorList>
            <person name="Hira D."/>
            <person name="Toh H."/>
            <person name="Migita C.T."/>
            <person name="Okubo H."/>
            <person name="Nishiyama T."/>
            <person name="Hattori M."/>
            <person name="Furukawa K."/>
            <person name="Fujii T."/>
        </authorList>
    </citation>
    <scope>NUCLEOTIDE SEQUENCE [LARGE SCALE GENOMIC DNA]</scope>
</reference>
<keyword evidence="1" id="KW-0812">Transmembrane</keyword>